<proteinExistence type="predicted"/>
<evidence type="ECO:0000313" key="2">
    <source>
        <dbReference type="EMBL" id="SCX19708.1"/>
    </source>
</evidence>
<feature type="compositionally biased region" description="Basic and acidic residues" evidence="1">
    <location>
        <begin position="1"/>
        <end position="15"/>
    </location>
</feature>
<accession>A0A1R3TUE0</accession>
<dbReference type="RefSeq" id="WP_077119284.1">
    <property type="nucleotide sequence ID" value="NZ_FMUE01000003.1"/>
</dbReference>
<reference evidence="3" key="1">
    <citation type="submission" date="2016-10" db="EMBL/GenBank/DDBJ databases">
        <authorList>
            <person name="Wibberg D."/>
        </authorList>
    </citation>
    <scope>NUCLEOTIDE SEQUENCE [LARGE SCALE GENOMIC DNA]</scope>
</reference>
<dbReference type="AlphaFoldDB" id="A0A1R3TUE0"/>
<feature type="compositionally biased region" description="Acidic residues" evidence="1">
    <location>
        <begin position="114"/>
        <end position="131"/>
    </location>
</feature>
<evidence type="ECO:0000256" key="1">
    <source>
        <dbReference type="SAM" id="MobiDB-lite"/>
    </source>
</evidence>
<dbReference type="STRING" id="1907666.DSM25559_1883"/>
<sequence length="131" mass="14775">MDNEKEDKRKSEEHKQHLKSIGFQKGMQRHPKAGRRPTPDVLKQRLADLAPDAIAVIYELMMSADKDATRLSAAQTIVAPFIAKAPRSVNVRHEHSVADLLHEINGGKTIDVTPDSEDVDYLEYDEDDLDE</sequence>
<gene>
    <name evidence="2" type="ORF">DSM25559_1883</name>
</gene>
<organism evidence="2 3">
    <name type="scientific">Agrobacterium rosae</name>
    <dbReference type="NCBI Taxonomy" id="1972867"/>
    <lineage>
        <taxon>Bacteria</taxon>
        <taxon>Pseudomonadati</taxon>
        <taxon>Pseudomonadota</taxon>
        <taxon>Alphaproteobacteria</taxon>
        <taxon>Hyphomicrobiales</taxon>
        <taxon>Rhizobiaceae</taxon>
        <taxon>Rhizobium/Agrobacterium group</taxon>
        <taxon>Agrobacterium</taxon>
    </lineage>
</organism>
<name>A0A1R3TUE0_9HYPH</name>
<protein>
    <recommendedName>
        <fullName evidence="4">DUF5681 domain-containing protein</fullName>
    </recommendedName>
</protein>
<evidence type="ECO:0000313" key="3">
    <source>
        <dbReference type="Proteomes" id="UP000187891"/>
    </source>
</evidence>
<evidence type="ECO:0008006" key="4">
    <source>
        <dbReference type="Google" id="ProtNLM"/>
    </source>
</evidence>
<dbReference type="EMBL" id="FMUE01000003">
    <property type="protein sequence ID" value="SCX19708.1"/>
    <property type="molecule type" value="Genomic_DNA"/>
</dbReference>
<feature type="region of interest" description="Disordered" evidence="1">
    <location>
        <begin position="1"/>
        <end position="40"/>
    </location>
</feature>
<feature type="region of interest" description="Disordered" evidence="1">
    <location>
        <begin position="112"/>
        <end position="131"/>
    </location>
</feature>
<dbReference type="Proteomes" id="UP000187891">
    <property type="component" value="Unassembled WGS sequence"/>
</dbReference>